<dbReference type="Pfam" id="PF12937">
    <property type="entry name" value="F-box-like"/>
    <property type="match status" value="1"/>
</dbReference>
<gene>
    <name evidence="2" type="primary">LOC110730752</name>
</gene>
<keyword evidence="3" id="KW-1185">Reference proteome</keyword>
<dbReference type="GO" id="GO:0009740">
    <property type="term" value="P:gibberellic acid mediated signaling pathway"/>
    <property type="evidence" value="ECO:0007669"/>
    <property type="project" value="TreeGrafter"/>
</dbReference>
<dbReference type="EnsemblPlants" id="AUR62029094-RA">
    <property type="protein sequence ID" value="AUR62029094-RA:cds"/>
    <property type="gene ID" value="AUR62029094"/>
</dbReference>
<accession>A0A803MGJ2</accession>
<evidence type="ECO:0000313" key="3">
    <source>
        <dbReference type="Proteomes" id="UP000596660"/>
    </source>
</evidence>
<dbReference type="Proteomes" id="UP000596660">
    <property type="component" value="Unplaced"/>
</dbReference>
<proteinExistence type="predicted"/>
<name>A0A803MGJ2_CHEQI</name>
<dbReference type="InterPro" id="IPR036047">
    <property type="entry name" value="F-box-like_dom_sf"/>
</dbReference>
<feature type="domain" description="F-box" evidence="1">
    <location>
        <begin position="18"/>
        <end position="60"/>
    </location>
</feature>
<dbReference type="AlphaFoldDB" id="A0A803MGJ2"/>
<protein>
    <recommendedName>
        <fullName evidence="1">F-box domain-containing protein</fullName>
    </recommendedName>
</protein>
<dbReference type="InterPro" id="IPR001810">
    <property type="entry name" value="F-box_dom"/>
</dbReference>
<sequence length="160" mass="17799">MKMLKREATIEYSINDYPDILVEVLKRLDGRSLGVASCVCRLWWSISKSDDSVWEYVCFRRVSPPPRVRTLVLALGGYKRLYMVCVRPVLGRWNGSGRSRCGAELTRRVWSRQGAQLLLSLFCVDYYEKLGSGGGGGGGGRIGSDAVPSSLMFLCKPVNV</sequence>
<dbReference type="Gene3D" id="1.20.1280.50">
    <property type="match status" value="1"/>
</dbReference>
<evidence type="ECO:0000313" key="2">
    <source>
        <dbReference type="EnsemblPlants" id="AUR62029094-RA:cds"/>
    </source>
</evidence>
<dbReference type="PANTHER" id="PTHR47750">
    <property type="entry name" value="F-BOX PROTEIN SNE"/>
    <property type="match status" value="1"/>
</dbReference>
<dbReference type="Gramene" id="AUR62029094-RA">
    <property type="protein sequence ID" value="AUR62029094-RA:cds"/>
    <property type="gene ID" value="AUR62029094"/>
</dbReference>
<dbReference type="GO" id="GO:0019005">
    <property type="term" value="C:SCF ubiquitin ligase complex"/>
    <property type="evidence" value="ECO:0007669"/>
    <property type="project" value="InterPro"/>
</dbReference>
<dbReference type="PANTHER" id="PTHR47750:SF1">
    <property type="entry name" value="F-BOX PROTEIN SNE"/>
    <property type="match status" value="1"/>
</dbReference>
<evidence type="ECO:0000259" key="1">
    <source>
        <dbReference type="Pfam" id="PF12937"/>
    </source>
</evidence>
<dbReference type="GO" id="GO:0009937">
    <property type="term" value="P:regulation of gibberellic acid mediated signaling pathway"/>
    <property type="evidence" value="ECO:0007669"/>
    <property type="project" value="InterPro"/>
</dbReference>
<dbReference type="InterPro" id="IPR044184">
    <property type="entry name" value="SNE/GID2"/>
</dbReference>
<dbReference type="SUPFAM" id="SSF81383">
    <property type="entry name" value="F-box domain"/>
    <property type="match status" value="1"/>
</dbReference>
<reference evidence="2" key="2">
    <citation type="submission" date="2021-03" db="UniProtKB">
        <authorList>
            <consortium name="EnsemblPlants"/>
        </authorList>
    </citation>
    <scope>IDENTIFICATION</scope>
</reference>
<reference evidence="2" key="1">
    <citation type="journal article" date="2017" name="Nature">
        <title>The genome of Chenopodium quinoa.</title>
        <authorList>
            <person name="Jarvis D.E."/>
            <person name="Ho Y.S."/>
            <person name="Lightfoot D.J."/>
            <person name="Schmoeckel S.M."/>
            <person name="Li B."/>
            <person name="Borm T.J.A."/>
            <person name="Ohyanagi H."/>
            <person name="Mineta K."/>
            <person name="Michell C.T."/>
            <person name="Saber N."/>
            <person name="Kharbatia N.M."/>
            <person name="Rupper R.R."/>
            <person name="Sharp A.R."/>
            <person name="Dally N."/>
            <person name="Boughton B.A."/>
            <person name="Woo Y.H."/>
            <person name="Gao G."/>
            <person name="Schijlen E.G.W.M."/>
            <person name="Guo X."/>
            <person name="Momin A.A."/>
            <person name="Negrao S."/>
            <person name="Al-Babili S."/>
            <person name="Gehring C."/>
            <person name="Roessner U."/>
            <person name="Jung C."/>
            <person name="Murphy K."/>
            <person name="Arold S.T."/>
            <person name="Gojobori T."/>
            <person name="van der Linden C.G."/>
            <person name="van Loo E.N."/>
            <person name="Jellen E.N."/>
            <person name="Maughan P.J."/>
            <person name="Tester M."/>
        </authorList>
    </citation>
    <scope>NUCLEOTIDE SEQUENCE [LARGE SCALE GENOMIC DNA]</scope>
    <source>
        <strain evidence="2">cv. PI 614886</strain>
    </source>
</reference>
<organism evidence="2 3">
    <name type="scientific">Chenopodium quinoa</name>
    <name type="common">Quinoa</name>
    <dbReference type="NCBI Taxonomy" id="63459"/>
    <lineage>
        <taxon>Eukaryota</taxon>
        <taxon>Viridiplantae</taxon>
        <taxon>Streptophyta</taxon>
        <taxon>Embryophyta</taxon>
        <taxon>Tracheophyta</taxon>
        <taxon>Spermatophyta</taxon>
        <taxon>Magnoliopsida</taxon>
        <taxon>eudicotyledons</taxon>
        <taxon>Gunneridae</taxon>
        <taxon>Pentapetalae</taxon>
        <taxon>Caryophyllales</taxon>
        <taxon>Chenopodiaceae</taxon>
        <taxon>Chenopodioideae</taxon>
        <taxon>Atripliceae</taxon>
        <taxon>Chenopodium</taxon>
    </lineage>
</organism>